<dbReference type="AlphaFoldDB" id="A0A1F4U7P8"/>
<dbReference type="Gene3D" id="2.60.40.10">
    <property type="entry name" value="Immunoglobulins"/>
    <property type="match status" value="1"/>
</dbReference>
<keyword evidence="1" id="KW-0472">Membrane</keyword>
<sequence length="161" mass="17721">MFKIIAHLATFIPECYDCKKQEGIKMRLILFAVFATFFFAVSAQAAAPDLVVSSMEVKSIGKEGKVLILYTIKNQGNAIAPKSATQILVQKEGKNAVVTDRVPGLLPGGSYNGQVEYTLRDQPGSNYIFKANADYKNNLFENNEMNNGNSFNFSIGRKLGK</sequence>
<dbReference type="Pfam" id="PF07705">
    <property type="entry name" value="CARDB"/>
    <property type="match status" value="1"/>
</dbReference>
<dbReference type="EMBL" id="MEUJ01000002">
    <property type="protein sequence ID" value="OGC40984.1"/>
    <property type="molecule type" value="Genomic_DNA"/>
</dbReference>
<evidence type="ECO:0000313" key="4">
    <source>
        <dbReference type="Proteomes" id="UP000179242"/>
    </source>
</evidence>
<evidence type="ECO:0000313" key="3">
    <source>
        <dbReference type="EMBL" id="OGC40984.1"/>
    </source>
</evidence>
<evidence type="ECO:0000259" key="2">
    <source>
        <dbReference type="Pfam" id="PF07705"/>
    </source>
</evidence>
<dbReference type="Proteomes" id="UP000179242">
    <property type="component" value="Unassembled WGS sequence"/>
</dbReference>
<proteinExistence type="predicted"/>
<dbReference type="InterPro" id="IPR013783">
    <property type="entry name" value="Ig-like_fold"/>
</dbReference>
<dbReference type="InterPro" id="IPR011635">
    <property type="entry name" value="CARDB"/>
</dbReference>
<name>A0A1F4U7P8_UNCSA</name>
<accession>A0A1F4U7P8</accession>
<keyword evidence="1" id="KW-1133">Transmembrane helix</keyword>
<feature type="domain" description="CARDB" evidence="2">
    <location>
        <begin position="47"/>
        <end position="149"/>
    </location>
</feature>
<protein>
    <recommendedName>
        <fullName evidence="2">CARDB domain-containing protein</fullName>
    </recommendedName>
</protein>
<feature type="transmembrane region" description="Helical" evidence="1">
    <location>
        <begin position="28"/>
        <end position="47"/>
    </location>
</feature>
<reference evidence="3 4" key="1">
    <citation type="journal article" date="2016" name="Nat. Commun.">
        <title>Thousands of microbial genomes shed light on interconnected biogeochemical processes in an aquifer system.</title>
        <authorList>
            <person name="Anantharaman K."/>
            <person name="Brown C.T."/>
            <person name="Hug L.A."/>
            <person name="Sharon I."/>
            <person name="Castelle C.J."/>
            <person name="Probst A.J."/>
            <person name="Thomas B.C."/>
            <person name="Singh A."/>
            <person name="Wilkins M.J."/>
            <person name="Karaoz U."/>
            <person name="Brodie E.L."/>
            <person name="Williams K.H."/>
            <person name="Hubbard S.S."/>
            <person name="Banfield J.F."/>
        </authorList>
    </citation>
    <scope>NUCLEOTIDE SEQUENCE [LARGE SCALE GENOMIC DNA]</scope>
</reference>
<organism evidence="3 4">
    <name type="scientific">candidate division WOR-1 bacterium RIFOXYC2_FULL_46_14</name>
    <dbReference type="NCBI Taxonomy" id="1802587"/>
    <lineage>
        <taxon>Bacteria</taxon>
        <taxon>Bacillati</taxon>
        <taxon>Saganbacteria</taxon>
    </lineage>
</organism>
<keyword evidence="1" id="KW-0812">Transmembrane</keyword>
<gene>
    <name evidence="3" type="ORF">A2438_01715</name>
</gene>
<evidence type="ECO:0000256" key="1">
    <source>
        <dbReference type="SAM" id="Phobius"/>
    </source>
</evidence>
<comment type="caution">
    <text evidence="3">The sequence shown here is derived from an EMBL/GenBank/DDBJ whole genome shotgun (WGS) entry which is preliminary data.</text>
</comment>